<dbReference type="Pfam" id="PF01274">
    <property type="entry name" value="MS_TIM-barrel"/>
    <property type="match status" value="1"/>
</dbReference>
<dbReference type="InterPro" id="IPR046363">
    <property type="entry name" value="MS_N_TIM-barrel_dom"/>
</dbReference>
<keyword evidence="4" id="KW-0816">Tricarboxylic acid cycle</keyword>
<dbReference type="SUPFAM" id="SSF51645">
    <property type="entry name" value="Malate synthase G"/>
    <property type="match status" value="1"/>
</dbReference>
<evidence type="ECO:0000259" key="7">
    <source>
        <dbReference type="Pfam" id="PF01274"/>
    </source>
</evidence>
<evidence type="ECO:0000256" key="2">
    <source>
        <dbReference type="ARBA" id="ARBA00012636"/>
    </source>
</evidence>
<name>A0A3R7ICH2_9BURK</name>
<protein>
    <recommendedName>
        <fullName evidence="2">malate synthase</fullName>
        <ecNumber evidence="2">2.3.3.9</ecNumber>
    </recommendedName>
</protein>
<evidence type="ECO:0000256" key="3">
    <source>
        <dbReference type="ARBA" id="ARBA00022435"/>
    </source>
</evidence>
<evidence type="ECO:0000313" key="9">
    <source>
        <dbReference type="EMBL" id="RKF49726.1"/>
    </source>
</evidence>
<evidence type="ECO:0000256" key="6">
    <source>
        <dbReference type="ARBA" id="ARBA00047918"/>
    </source>
</evidence>
<feature type="domain" description="Malate synthase C-terminal" evidence="8">
    <location>
        <begin position="405"/>
        <end position="523"/>
    </location>
</feature>
<dbReference type="Gene3D" id="3.20.20.360">
    <property type="entry name" value="Malate synthase, domain 3"/>
    <property type="match status" value="1"/>
</dbReference>
<sequence>MEGDALAQFPDLFCAGAADFVAALNREFAQPRQRILVARKENAHRRRRGSRFEFLSNTENIRNDPDWRVAPPPDDLLDRRVEIAGPANSRKLVINALNAHAQVWIADLEDALSPTCRNVMVSQRNLRHAVSGEISYEDATGKQYRLRDRSTAIVVRPRGWHLPEAHVLVDGQAASASLVDFGLYFFHCARKQIERGSGPYFYLPKLENHLEARLWNDVFEFAQDWIGIARGSIRATVIVEHIGAAYEMDEILHALGPHAAGLTAGRWDYLFSIAREFRHRPDFVLPDRSELTMGLPFMQAYTELLLRTCHRRGTHALGGVATQIPDRHDPAARARAIEAVRRDKEREAAEGFDGTWVVHPDLVEVCHAAFAPVLAARAHQIGRVHDGAAITAAQLGAANQIGGHITEHGLRSNIAVSIRYLDAWLRGNGSVRLFGLMEGVATVEIARAQIWQWLHHGARLHDGRRVTLELVRALLREEIGKYSAESSEGFSEQGIEQAQALFDEVALQEDFPDFLTISGYARLNQTHSASHDAATTATAAIAAATPGTGTGQPARHIKAERETRFTLTCSSGMFTHLQLKPRVAFSFGFMGWSAWLAEHAVSHAALIRDHATGFVPIGLEIEYLHPATFYDCQALSVTTRVRTWNPKRFHSLQDVDVLLIADHGAPLASLHLQEVCVRIESPDTLAAAPGRVPAELAQTLLDCPDDIDSRPVLLNRGAARVPADAQAIAESRHEFTVYRHACEVADQWYSEHVCDYVGDSREAMVIELLQAHPALVAGLSKRIERISIGLRRPYMLFDRGQVVTRAYRVGTEAHFVHQLLSASGELAGDALEVFAQA</sequence>
<evidence type="ECO:0000313" key="10">
    <source>
        <dbReference type="Proteomes" id="UP000283709"/>
    </source>
</evidence>
<gene>
    <name evidence="9" type="ORF">BCY88_16155</name>
</gene>
<dbReference type="InterPro" id="IPR001465">
    <property type="entry name" value="Malate_synthase_TIM"/>
</dbReference>
<feature type="domain" description="Malate synthase TIM barrel" evidence="7">
    <location>
        <begin position="153"/>
        <end position="395"/>
    </location>
</feature>
<dbReference type="AlphaFoldDB" id="A0A3R7ICH2"/>
<comment type="caution">
    <text evidence="9">The sequence shown here is derived from an EMBL/GenBank/DDBJ whole genome shotgun (WGS) entry which is preliminary data.</text>
</comment>
<dbReference type="SUPFAM" id="SSF54637">
    <property type="entry name" value="Thioesterase/thiol ester dehydrase-isomerase"/>
    <property type="match status" value="1"/>
</dbReference>
<dbReference type="InterPro" id="IPR029069">
    <property type="entry name" value="HotDog_dom_sf"/>
</dbReference>
<dbReference type="Pfam" id="PF20659">
    <property type="entry name" value="MS_C"/>
    <property type="match status" value="1"/>
</dbReference>
<evidence type="ECO:0000256" key="5">
    <source>
        <dbReference type="ARBA" id="ARBA00022679"/>
    </source>
</evidence>
<dbReference type="GO" id="GO:0006099">
    <property type="term" value="P:tricarboxylic acid cycle"/>
    <property type="evidence" value="ECO:0007669"/>
    <property type="project" value="UniProtKB-KW"/>
</dbReference>
<dbReference type="NCBIfam" id="TIGR01344">
    <property type="entry name" value="malate_syn_A"/>
    <property type="match status" value="1"/>
</dbReference>
<dbReference type="InterPro" id="IPR011076">
    <property type="entry name" value="Malate_synth_sf"/>
</dbReference>
<keyword evidence="5" id="KW-0808">Transferase</keyword>
<dbReference type="GO" id="GO:0005737">
    <property type="term" value="C:cytoplasm"/>
    <property type="evidence" value="ECO:0007669"/>
    <property type="project" value="TreeGrafter"/>
</dbReference>
<dbReference type="InterPro" id="IPR048355">
    <property type="entry name" value="MS_C"/>
</dbReference>
<dbReference type="RefSeq" id="WP_120343018.1">
    <property type="nucleotide sequence ID" value="NZ_MCAS01000003.1"/>
</dbReference>
<evidence type="ECO:0000256" key="1">
    <source>
        <dbReference type="ARBA" id="ARBA00006394"/>
    </source>
</evidence>
<dbReference type="OrthoDB" id="6974318at2"/>
<keyword evidence="3" id="KW-0329">Glyoxylate bypass</keyword>
<dbReference type="FunFam" id="1.20.1220.12:FF:000001">
    <property type="entry name" value="Malate synthase"/>
    <property type="match status" value="1"/>
</dbReference>
<dbReference type="PANTHER" id="PTHR42902:SF1">
    <property type="entry name" value="MALATE SYNTHASE 1-RELATED"/>
    <property type="match status" value="1"/>
</dbReference>
<dbReference type="GO" id="GO:0004474">
    <property type="term" value="F:malate synthase activity"/>
    <property type="evidence" value="ECO:0007669"/>
    <property type="project" value="UniProtKB-EC"/>
</dbReference>
<dbReference type="EMBL" id="MCAS01000003">
    <property type="protein sequence ID" value="RKF49726.1"/>
    <property type="molecule type" value="Genomic_DNA"/>
</dbReference>
<dbReference type="PANTHER" id="PTHR42902">
    <property type="entry name" value="MALATE SYNTHASE"/>
    <property type="match status" value="1"/>
</dbReference>
<evidence type="ECO:0000256" key="4">
    <source>
        <dbReference type="ARBA" id="ARBA00022532"/>
    </source>
</evidence>
<dbReference type="InterPro" id="IPR006252">
    <property type="entry name" value="Malate_synthA"/>
</dbReference>
<dbReference type="Proteomes" id="UP000283709">
    <property type="component" value="Unassembled WGS sequence"/>
</dbReference>
<accession>A0A3R7ICH2</accession>
<evidence type="ECO:0000259" key="8">
    <source>
        <dbReference type="Pfam" id="PF20659"/>
    </source>
</evidence>
<dbReference type="InterPro" id="IPR044856">
    <property type="entry name" value="Malate_synth_C_sf"/>
</dbReference>
<comment type="similarity">
    <text evidence="1">Belongs to the malate synthase family.</text>
</comment>
<dbReference type="GO" id="GO:0006097">
    <property type="term" value="P:glyoxylate cycle"/>
    <property type="evidence" value="ECO:0007669"/>
    <property type="project" value="UniProtKB-KW"/>
</dbReference>
<organism evidence="9 10">
    <name type="scientific">Paraburkholderia fungorum</name>
    <dbReference type="NCBI Taxonomy" id="134537"/>
    <lineage>
        <taxon>Bacteria</taxon>
        <taxon>Pseudomonadati</taxon>
        <taxon>Pseudomonadota</taxon>
        <taxon>Betaproteobacteria</taxon>
        <taxon>Burkholderiales</taxon>
        <taxon>Burkholderiaceae</taxon>
        <taxon>Paraburkholderia</taxon>
    </lineage>
</organism>
<reference evidence="9 10" key="1">
    <citation type="submission" date="2016-07" db="EMBL/GenBank/DDBJ databases">
        <title>Genome analysis of Burkholderia fungorum ES3-20.</title>
        <authorList>
            <person name="Xu D."/>
            <person name="Yao R."/>
            <person name="Zheng S."/>
        </authorList>
    </citation>
    <scope>NUCLEOTIDE SEQUENCE [LARGE SCALE GENOMIC DNA]</scope>
    <source>
        <strain evidence="9 10">ES3-20</strain>
    </source>
</reference>
<proteinExistence type="inferred from homology"/>
<dbReference type="Gene3D" id="1.20.1220.12">
    <property type="entry name" value="Malate synthase, domain III"/>
    <property type="match status" value="1"/>
</dbReference>
<dbReference type="FunFam" id="3.20.20.360:FF:000001">
    <property type="entry name" value="Malate synthase"/>
    <property type="match status" value="1"/>
</dbReference>
<dbReference type="EC" id="2.3.3.9" evidence="2"/>
<dbReference type="CDD" id="cd00727">
    <property type="entry name" value="malate_synt_A"/>
    <property type="match status" value="1"/>
</dbReference>
<comment type="catalytic activity">
    <reaction evidence="6">
        <text>glyoxylate + acetyl-CoA + H2O = (S)-malate + CoA + H(+)</text>
        <dbReference type="Rhea" id="RHEA:18181"/>
        <dbReference type="ChEBI" id="CHEBI:15377"/>
        <dbReference type="ChEBI" id="CHEBI:15378"/>
        <dbReference type="ChEBI" id="CHEBI:15589"/>
        <dbReference type="ChEBI" id="CHEBI:36655"/>
        <dbReference type="ChEBI" id="CHEBI:57287"/>
        <dbReference type="ChEBI" id="CHEBI:57288"/>
        <dbReference type="EC" id="2.3.3.9"/>
    </reaction>
</comment>
<dbReference type="Gene3D" id="3.10.129.10">
    <property type="entry name" value="Hotdog Thioesterase"/>
    <property type="match status" value="1"/>
</dbReference>